<reference evidence="6" key="1">
    <citation type="submission" date="2016-12" db="EMBL/GenBank/DDBJ databases">
        <authorList>
            <person name="Rodrigo-Torres L."/>
            <person name="Arahal R.D."/>
            <person name="Lucena T."/>
        </authorList>
    </citation>
    <scope>NUCLEOTIDE SEQUENCE [LARGE SCALE GENOMIC DNA]</scope>
</reference>
<evidence type="ECO:0000256" key="1">
    <source>
        <dbReference type="ARBA" id="ARBA00022723"/>
    </source>
</evidence>
<evidence type="ECO:0000313" key="6">
    <source>
        <dbReference type="Proteomes" id="UP000184600"/>
    </source>
</evidence>
<dbReference type="EMBL" id="FRFG01000028">
    <property type="protein sequence ID" value="SHO56796.1"/>
    <property type="molecule type" value="Genomic_DNA"/>
</dbReference>
<dbReference type="RefSeq" id="WP_073583125.1">
    <property type="nucleotide sequence ID" value="NZ_AP024897.1"/>
</dbReference>
<evidence type="ECO:0000313" key="5">
    <source>
        <dbReference type="EMBL" id="SHO56796.1"/>
    </source>
</evidence>
<sequence>MKYAITDKCVGCHACSLVCPSQAVYQDCDNDNQFHIHSKRCTGCLGQFDTPQCATICPVEEAIIDSDAHPVNPAGSLTGIVREACV</sequence>
<keyword evidence="6" id="KW-1185">Reference proteome</keyword>
<dbReference type="Proteomes" id="UP000184600">
    <property type="component" value="Unassembled WGS sequence"/>
</dbReference>
<dbReference type="PROSITE" id="PS51379">
    <property type="entry name" value="4FE4S_FER_2"/>
    <property type="match status" value="1"/>
</dbReference>
<protein>
    <submittedName>
        <fullName evidence="5">Putative ferredoxin-like protein YfhL</fullName>
    </submittedName>
</protein>
<keyword evidence="1" id="KW-0479">Metal-binding</keyword>
<name>A0A1M7YWC7_9VIBR</name>
<dbReference type="OrthoDB" id="9803397at2"/>
<evidence type="ECO:0000256" key="2">
    <source>
        <dbReference type="ARBA" id="ARBA00023004"/>
    </source>
</evidence>
<evidence type="ECO:0000259" key="4">
    <source>
        <dbReference type="PROSITE" id="PS51379"/>
    </source>
</evidence>
<proteinExistence type="predicted"/>
<accession>A0A1M7YWC7</accession>
<dbReference type="Gene3D" id="3.30.70.20">
    <property type="match status" value="1"/>
</dbReference>
<keyword evidence="2" id="KW-0408">Iron</keyword>
<dbReference type="GO" id="GO:0046872">
    <property type="term" value="F:metal ion binding"/>
    <property type="evidence" value="ECO:0007669"/>
    <property type="project" value="UniProtKB-KW"/>
</dbReference>
<evidence type="ECO:0000256" key="3">
    <source>
        <dbReference type="ARBA" id="ARBA00023014"/>
    </source>
</evidence>
<keyword evidence="3" id="KW-0411">Iron-sulfur</keyword>
<gene>
    <name evidence="5" type="primary">yfhL_1</name>
    <name evidence="5" type="ORF">VQ7734_02565</name>
</gene>
<dbReference type="AlphaFoldDB" id="A0A1M7YWC7"/>
<dbReference type="STRING" id="1117707.VQ7734_02565"/>
<dbReference type="SUPFAM" id="SSF54862">
    <property type="entry name" value="4Fe-4S ferredoxins"/>
    <property type="match status" value="1"/>
</dbReference>
<dbReference type="PROSITE" id="PS00198">
    <property type="entry name" value="4FE4S_FER_1"/>
    <property type="match status" value="1"/>
</dbReference>
<dbReference type="Pfam" id="PF13237">
    <property type="entry name" value="Fer4_10"/>
    <property type="match status" value="1"/>
</dbReference>
<dbReference type="InterPro" id="IPR017896">
    <property type="entry name" value="4Fe4S_Fe-S-bd"/>
</dbReference>
<dbReference type="GO" id="GO:0051536">
    <property type="term" value="F:iron-sulfur cluster binding"/>
    <property type="evidence" value="ECO:0007669"/>
    <property type="project" value="UniProtKB-KW"/>
</dbReference>
<feature type="domain" description="4Fe-4S ferredoxin-type" evidence="4">
    <location>
        <begin position="1"/>
        <end position="29"/>
    </location>
</feature>
<organism evidence="5 6">
    <name type="scientific">Vibrio quintilis</name>
    <dbReference type="NCBI Taxonomy" id="1117707"/>
    <lineage>
        <taxon>Bacteria</taxon>
        <taxon>Pseudomonadati</taxon>
        <taxon>Pseudomonadota</taxon>
        <taxon>Gammaproteobacteria</taxon>
        <taxon>Vibrionales</taxon>
        <taxon>Vibrionaceae</taxon>
        <taxon>Vibrio</taxon>
    </lineage>
</organism>
<dbReference type="InterPro" id="IPR017900">
    <property type="entry name" value="4Fe4S_Fe_S_CS"/>
</dbReference>